<name>A0ABR3K935_TRISP</name>
<gene>
    <name evidence="1" type="ORF">TSPI_06782</name>
</gene>
<keyword evidence="2" id="KW-1185">Reference proteome</keyword>
<accession>A0ABR3K935</accession>
<proteinExistence type="predicted"/>
<dbReference type="EMBL" id="JBEUSY010000476">
    <property type="protein sequence ID" value="KAL1230410.1"/>
    <property type="molecule type" value="Genomic_DNA"/>
</dbReference>
<comment type="caution">
    <text evidence="1">The sequence shown here is derived from an EMBL/GenBank/DDBJ whole genome shotgun (WGS) entry which is preliminary data.</text>
</comment>
<evidence type="ECO:0000313" key="2">
    <source>
        <dbReference type="Proteomes" id="UP001558632"/>
    </source>
</evidence>
<sequence length="70" mass="7937">MRGRDGWGTFWRWLFASDGRAFTAVDQRPCSHLVIDYSSKVSACPVHFALNFRQLYPLCPMSTSSHGSLN</sequence>
<evidence type="ECO:0000313" key="1">
    <source>
        <dbReference type="EMBL" id="KAL1230410.1"/>
    </source>
</evidence>
<reference evidence="1 2" key="1">
    <citation type="submission" date="2024-07" db="EMBL/GenBank/DDBJ databases">
        <title>Enhanced genomic and transcriptomic resources for Trichinella pseudospiralis and T. spiralis underpin the discovery of pronounced molecular differences between stages and species.</title>
        <authorList>
            <person name="Pasi K.K."/>
            <person name="La Rosa G."/>
            <person name="Gomez-Morales M.A."/>
            <person name="Tosini F."/>
            <person name="Sumanam S."/>
            <person name="Young N.D."/>
            <person name="Chang B.C."/>
            <person name="Robin G.B."/>
        </authorList>
    </citation>
    <scope>NUCLEOTIDE SEQUENCE [LARGE SCALE GENOMIC DNA]</scope>
    <source>
        <strain evidence="1">ISS534</strain>
    </source>
</reference>
<protein>
    <submittedName>
        <fullName evidence="1">UvrABC system protein</fullName>
    </submittedName>
</protein>
<dbReference type="Proteomes" id="UP001558632">
    <property type="component" value="Unassembled WGS sequence"/>
</dbReference>
<organism evidence="1 2">
    <name type="scientific">Trichinella spiralis</name>
    <name type="common">Trichina worm</name>
    <dbReference type="NCBI Taxonomy" id="6334"/>
    <lineage>
        <taxon>Eukaryota</taxon>
        <taxon>Metazoa</taxon>
        <taxon>Ecdysozoa</taxon>
        <taxon>Nematoda</taxon>
        <taxon>Enoplea</taxon>
        <taxon>Dorylaimia</taxon>
        <taxon>Trichinellida</taxon>
        <taxon>Trichinellidae</taxon>
        <taxon>Trichinella</taxon>
    </lineage>
</organism>